<evidence type="ECO:0000256" key="1">
    <source>
        <dbReference type="SAM" id="MobiDB-lite"/>
    </source>
</evidence>
<dbReference type="KEGG" id="hpel:HZS54_14720"/>
<dbReference type="EMBL" id="CP058909">
    <property type="protein sequence ID" value="QLH82797.1"/>
    <property type="molecule type" value="Genomic_DNA"/>
</dbReference>
<dbReference type="AlphaFoldDB" id="A0A7D5P7I4"/>
<accession>A0A7D5P7I4</accession>
<dbReference type="OrthoDB" id="238958at2157"/>
<dbReference type="PROSITE" id="PS51257">
    <property type="entry name" value="PROKAR_LIPOPROTEIN"/>
    <property type="match status" value="1"/>
</dbReference>
<proteinExistence type="predicted"/>
<dbReference type="Proteomes" id="UP000509346">
    <property type="component" value="Chromosome"/>
</dbReference>
<evidence type="ECO:0000313" key="3">
    <source>
        <dbReference type="Proteomes" id="UP000509346"/>
    </source>
</evidence>
<evidence type="ECO:0000313" key="2">
    <source>
        <dbReference type="EMBL" id="QLH82797.1"/>
    </source>
</evidence>
<protein>
    <submittedName>
        <fullName evidence="2">Uncharacterized protein</fullName>
    </submittedName>
</protein>
<name>A0A7D5P7I4_9EURY</name>
<feature type="region of interest" description="Disordered" evidence="1">
    <location>
        <begin position="247"/>
        <end position="307"/>
    </location>
</feature>
<dbReference type="GeneID" id="56083867"/>
<reference evidence="2 3" key="1">
    <citation type="submission" date="2020-07" db="EMBL/GenBank/DDBJ databases">
        <title>Halosimplex litoreum sp. nov. and Halosimplex rubrum sp. nov., isolated from different salt environments.</title>
        <authorList>
            <person name="Cui H."/>
        </authorList>
    </citation>
    <scope>NUCLEOTIDE SEQUENCE [LARGE SCALE GENOMIC DNA]</scope>
    <source>
        <strain evidence="2 3">R2</strain>
    </source>
</reference>
<dbReference type="RefSeq" id="WP_179917866.1">
    <property type="nucleotide sequence ID" value="NZ_CP058909.1"/>
</dbReference>
<organism evidence="2 3">
    <name type="scientific">Halosimplex pelagicum</name>
    <dbReference type="NCBI Taxonomy" id="869886"/>
    <lineage>
        <taxon>Archaea</taxon>
        <taxon>Methanobacteriati</taxon>
        <taxon>Methanobacteriota</taxon>
        <taxon>Stenosarchaea group</taxon>
        <taxon>Halobacteria</taxon>
        <taxon>Halobacteriales</taxon>
        <taxon>Haloarculaceae</taxon>
        <taxon>Halosimplex</taxon>
    </lineage>
</organism>
<keyword evidence="3" id="KW-1185">Reference proteome</keyword>
<feature type="region of interest" description="Disordered" evidence="1">
    <location>
        <begin position="29"/>
        <end position="56"/>
    </location>
</feature>
<feature type="compositionally biased region" description="Low complexity" evidence="1">
    <location>
        <begin position="31"/>
        <end position="47"/>
    </location>
</feature>
<gene>
    <name evidence="2" type="ORF">HZS54_14720</name>
</gene>
<sequence length="307" mass="32221">MRWGLVAVAIAVLVAGCSAVSFGGDGPAAGPTSTVTPVPVTDSPQPTRTVAGERPPGVSVNGTVDAEALVRAHTEYLANQTYTWSVREDASDPGDGFVRRVVVGNETFSLSQVQGEPRRNASLYVNESGGFLRVVEPEGTRYDLLRLPGRPADYVFATVSIRQFLGDRTVAVSTVDRRGRTYYRLHATGGPAPGALGPAEATISDFSATAYVTREGFVRSLAAEYDRVVDGDSARVSIRYDYSRLGESTPSAPGWVENVTRRSTPAPVDPDATPERTATAERPGTPNGTVTATDGPEGSAATTTAGG</sequence>